<sequence>MDIPYIAVIDPETAALCGIIDVYQSLVTRETLNDVGDWELTLPATDAAIDALRVGRMLNVQGFSGLIEEISIAQTDDGADVMTACGSDLGGLLSARLALPGAGQEYAEYSGEPAAVMASIVADNCIDAEPARNYPQLMIGAVDETDEVITWQTRYEVVSDVLRDIAGAHGLTWRIRYDAGDMLLDIRRAQDHSAGSDSPVIYSPEYDNVTGQSYTHSVAGSANVALAAGSGTGAEREVCWVGDSQLRGLARRETYLALKSYSSLADDAAAQLSARYSPALAFEGSLLETGPFQYGVHWQLGDTITVQHLAWGVSMDVRVTEIEHVYEGDTVQLVATFGESAITLVDAIKRTIAPAQDDMRR</sequence>
<dbReference type="AlphaFoldDB" id="A0A9D1LPS9"/>
<name>A0A9D1LPS9_9FIRM</name>
<reference evidence="2" key="1">
    <citation type="submission" date="2020-10" db="EMBL/GenBank/DDBJ databases">
        <authorList>
            <person name="Gilroy R."/>
        </authorList>
    </citation>
    <scope>NUCLEOTIDE SEQUENCE</scope>
    <source>
        <strain evidence="2">ChiSxjej2B14-8506</strain>
    </source>
</reference>
<dbReference type="Pfam" id="PF14594">
    <property type="entry name" value="Sipho_Gp37"/>
    <property type="match status" value="1"/>
</dbReference>
<evidence type="ECO:0000259" key="1">
    <source>
        <dbReference type="Pfam" id="PF14594"/>
    </source>
</evidence>
<dbReference type="InterPro" id="IPR029432">
    <property type="entry name" value="Gp28/Gp37-like_dom"/>
</dbReference>
<accession>A0A9D1LPS9</accession>
<comment type="caution">
    <text evidence="2">The sequence shown here is derived from an EMBL/GenBank/DDBJ whole genome shotgun (WGS) entry which is preliminary data.</text>
</comment>
<dbReference type="EMBL" id="DVNK01000006">
    <property type="protein sequence ID" value="HIU45796.1"/>
    <property type="molecule type" value="Genomic_DNA"/>
</dbReference>
<reference evidence="2" key="2">
    <citation type="journal article" date="2021" name="PeerJ">
        <title>Extensive microbial diversity within the chicken gut microbiome revealed by metagenomics and culture.</title>
        <authorList>
            <person name="Gilroy R."/>
            <person name="Ravi A."/>
            <person name="Getino M."/>
            <person name="Pursley I."/>
            <person name="Horton D.L."/>
            <person name="Alikhan N.F."/>
            <person name="Baker D."/>
            <person name="Gharbi K."/>
            <person name="Hall N."/>
            <person name="Watson M."/>
            <person name="Adriaenssens E.M."/>
            <person name="Foster-Nyarko E."/>
            <person name="Jarju S."/>
            <person name="Secka A."/>
            <person name="Antonio M."/>
            <person name="Oren A."/>
            <person name="Chaudhuri R.R."/>
            <person name="La Ragione R."/>
            <person name="Hildebrand F."/>
            <person name="Pallen M.J."/>
        </authorList>
    </citation>
    <scope>NUCLEOTIDE SEQUENCE</scope>
    <source>
        <strain evidence="2">ChiSxjej2B14-8506</strain>
    </source>
</reference>
<organism evidence="2 3">
    <name type="scientific">Candidatus Fimadaptatus faecigallinarum</name>
    <dbReference type="NCBI Taxonomy" id="2840814"/>
    <lineage>
        <taxon>Bacteria</taxon>
        <taxon>Bacillati</taxon>
        <taxon>Bacillota</taxon>
        <taxon>Clostridia</taxon>
        <taxon>Eubacteriales</taxon>
        <taxon>Candidatus Fimadaptatus</taxon>
    </lineage>
</organism>
<protein>
    <submittedName>
        <fullName evidence="2">Siphovirus ReqiPepy6 Gp37-like family protein</fullName>
    </submittedName>
</protein>
<dbReference type="Proteomes" id="UP000824123">
    <property type="component" value="Unassembled WGS sequence"/>
</dbReference>
<gene>
    <name evidence="2" type="ORF">IAC59_00880</name>
</gene>
<evidence type="ECO:0000313" key="3">
    <source>
        <dbReference type="Proteomes" id="UP000824123"/>
    </source>
</evidence>
<proteinExistence type="predicted"/>
<evidence type="ECO:0000313" key="2">
    <source>
        <dbReference type="EMBL" id="HIU45796.1"/>
    </source>
</evidence>
<feature type="domain" description="Gp28/Gp37-like" evidence="1">
    <location>
        <begin position="8"/>
        <end position="339"/>
    </location>
</feature>